<organism evidence="4 5">
    <name type="scientific">Mythimna separata</name>
    <name type="common">Oriental armyworm</name>
    <name type="synonym">Pseudaletia separata</name>
    <dbReference type="NCBI Taxonomy" id="271217"/>
    <lineage>
        <taxon>Eukaryota</taxon>
        <taxon>Metazoa</taxon>
        <taxon>Ecdysozoa</taxon>
        <taxon>Arthropoda</taxon>
        <taxon>Hexapoda</taxon>
        <taxon>Insecta</taxon>
        <taxon>Pterygota</taxon>
        <taxon>Neoptera</taxon>
        <taxon>Endopterygota</taxon>
        <taxon>Lepidoptera</taxon>
        <taxon>Glossata</taxon>
        <taxon>Ditrysia</taxon>
        <taxon>Noctuoidea</taxon>
        <taxon>Noctuidae</taxon>
        <taxon>Noctuinae</taxon>
        <taxon>Hadenini</taxon>
        <taxon>Mythimna</taxon>
    </lineage>
</organism>
<gene>
    <name evidence="4" type="ORF">PYW07_013977</name>
</gene>
<feature type="compositionally biased region" description="Polar residues" evidence="2">
    <location>
        <begin position="930"/>
        <end position="940"/>
    </location>
</feature>
<dbReference type="PANTHER" id="PTHR33689:SF1">
    <property type="entry name" value="FAS-BINDING FACTOR 1"/>
    <property type="match status" value="1"/>
</dbReference>
<accession>A0AAD7YF79</accession>
<dbReference type="Proteomes" id="UP001231518">
    <property type="component" value="Chromosome 4"/>
</dbReference>
<feature type="compositionally biased region" description="Basic and acidic residues" evidence="2">
    <location>
        <begin position="419"/>
        <end position="436"/>
    </location>
</feature>
<sequence length="994" mass="113551">MSFNIDDPLAGILSDGSDDSFFDDDVLGKKKPTKKKSTPTLEKKNALFDLKDAEKPKPVASTLDKKEALFDIDSKKSPTPFKRTVSKESIKFSQSESKGKVGIDKLDLSKSPAKSKVSASADKLDILSELGGTKTKPIEKGKSSQSLLDDILGGSSTKSGGGSSQATRPVTAAKSQEFDLDSILGKTEGKTSTSIKSVPPKKNVKENIKEEKEAPAKKTKSSDDWLGIFQDKDDGNDDLEDDAGMPSWLVGGDAKKKKTEDKKTASKQEPAKEKSKPIPQKEEQAEVERPTIEVNRDMETMEQMVKLMPPSNVIHGSTEDIAAEGAALYMQQQESQLMVALQLKAQEEKLAAMQMRQKESQRVQREAALAQHSQLDAMLQRQAENRQQMQSIIAAHQERITQRIKALLGTENTDNEDFPNYHDELQSTGDRKDPPYTREKKQLLQLVQSLQENHDKEIDLMETSYRRQLAFLEVSLNQGEERMKEESEKLVKFYLEKINWLEEHHHLYKKLTEENLAALTERHKAENEMLIQQHLENVRVLQEHHVALMENIKKAVKQEQVLIQDSASFSSDLKELVTDVRETKVNCKELLDKVHSLAEKNERRSDTSLQVRETQINDMIQQLKKDRENLDIEKAENRETIKMLEARLKQMTSMIEEEAASLKQKKMEFEFEKATFGKQTEFAKNILKKQDEEMKMLREDIQKEFQEKISKIDEEKAKAVKESAALAKEKSTVQSLKQELEKMKAELQAQLEEVSDERSKLNVEKQQIHMEEQRVMAKSRDLDLLAKTAIEKQSHADKKYSEAEFIQRKYEERIRRIQEHVVSLNAREKNVAREKVALSRERLHLHNERKQIESRQQCSLCRSSQMPAYLEPNYTLPDSFMNVPVSRDFRSSNVTSAMNAIEEEMAHLLGKNLNLRHCVGLGDLSNHANQYQDEQSQPKQLASEPMQVESGPFKDYLDPKFMMLRLDVQKVLSNLDQTKKEEADLVAEESNEED</sequence>
<dbReference type="GO" id="GO:0090162">
    <property type="term" value="P:establishment of epithelial cell polarity"/>
    <property type="evidence" value="ECO:0007669"/>
    <property type="project" value="InterPro"/>
</dbReference>
<dbReference type="PANTHER" id="PTHR33689">
    <property type="entry name" value="FAS-BINDING FACTOR 1"/>
    <property type="match status" value="1"/>
</dbReference>
<dbReference type="Pfam" id="PF21007">
    <property type="entry name" value="FBF1"/>
    <property type="match status" value="1"/>
</dbReference>
<dbReference type="GO" id="GO:0097539">
    <property type="term" value="C:ciliary transition fiber"/>
    <property type="evidence" value="ECO:0007669"/>
    <property type="project" value="InterPro"/>
</dbReference>
<feature type="region of interest" description="Disordered" evidence="2">
    <location>
        <begin position="74"/>
        <end position="102"/>
    </location>
</feature>
<feature type="compositionally biased region" description="Acidic residues" evidence="2">
    <location>
        <begin position="234"/>
        <end position="243"/>
    </location>
</feature>
<protein>
    <recommendedName>
        <fullName evidence="3">Fas-binding factor 1 C-terminal domain-containing protein</fullName>
    </recommendedName>
</protein>
<feature type="compositionally biased region" description="Basic and acidic residues" evidence="2">
    <location>
        <begin position="258"/>
        <end position="288"/>
    </location>
</feature>
<feature type="region of interest" description="Disordered" evidence="2">
    <location>
        <begin position="930"/>
        <end position="953"/>
    </location>
</feature>
<reference evidence="4" key="1">
    <citation type="submission" date="2023-03" db="EMBL/GenBank/DDBJ databases">
        <title>Chromosome-level genomes of two armyworms, Mythimna separata and Mythimna loreyi, provide insights into the biosynthesis and reception of sex pheromones.</title>
        <authorList>
            <person name="Zhao H."/>
        </authorList>
    </citation>
    <scope>NUCLEOTIDE SEQUENCE</scope>
    <source>
        <strain evidence="4">BeijingLab</strain>
        <tissue evidence="4">Pupa</tissue>
    </source>
</reference>
<proteinExistence type="predicted"/>
<evidence type="ECO:0000313" key="5">
    <source>
        <dbReference type="Proteomes" id="UP001231518"/>
    </source>
</evidence>
<dbReference type="InterPro" id="IPR033561">
    <property type="entry name" value="FBF1"/>
</dbReference>
<keyword evidence="1" id="KW-0175">Coiled coil</keyword>
<feature type="domain" description="Fas-binding factor 1 C-terminal" evidence="3">
    <location>
        <begin position="439"/>
        <end position="733"/>
    </location>
</feature>
<feature type="compositionally biased region" description="Basic and acidic residues" evidence="2">
    <location>
        <begin position="203"/>
        <end position="223"/>
    </location>
</feature>
<feature type="region of interest" description="Disordered" evidence="2">
    <location>
        <begin position="128"/>
        <end position="288"/>
    </location>
</feature>
<evidence type="ECO:0000259" key="3">
    <source>
        <dbReference type="Pfam" id="PF21007"/>
    </source>
</evidence>
<dbReference type="AlphaFoldDB" id="A0AAD7YF79"/>
<dbReference type="EMBL" id="JARGEI010000020">
    <property type="protein sequence ID" value="KAJ8713607.1"/>
    <property type="molecule type" value="Genomic_DNA"/>
</dbReference>
<evidence type="ECO:0000256" key="1">
    <source>
        <dbReference type="SAM" id="Coils"/>
    </source>
</evidence>
<dbReference type="GO" id="GO:0005814">
    <property type="term" value="C:centriole"/>
    <property type="evidence" value="ECO:0007669"/>
    <property type="project" value="TreeGrafter"/>
</dbReference>
<feature type="coiled-coil region" evidence="1">
    <location>
        <begin position="343"/>
        <end position="399"/>
    </location>
</feature>
<evidence type="ECO:0000313" key="4">
    <source>
        <dbReference type="EMBL" id="KAJ8713607.1"/>
    </source>
</evidence>
<comment type="caution">
    <text evidence="4">The sequence shown here is derived from an EMBL/GenBank/DDBJ whole genome shotgun (WGS) entry which is preliminary data.</text>
</comment>
<evidence type="ECO:0000256" key="2">
    <source>
        <dbReference type="SAM" id="MobiDB-lite"/>
    </source>
</evidence>
<feature type="coiled-coil region" evidence="1">
    <location>
        <begin position="469"/>
        <end position="529"/>
    </location>
</feature>
<dbReference type="GO" id="GO:0036064">
    <property type="term" value="C:ciliary basal body"/>
    <property type="evidence" value="ECO:0007669"/>
    <property type="project" value="TreeGrafter"/>
</dbReference>
<dbReference type="GO" id="GO:0060271">
    <property type="term" value="P:cilium assembly"/>
    <property type="evidence" value="ECO:0007669"/>
    <property type="project" value="InterPro"/>
</dbReference>
<feature type="region of interest" description="Disordered" evidence="2">
    <location>
        <begin position="412"/>
        <end position="436"/>
    </location>
</feature>
<keyword evidence="5" id="KW-1185">Reference proteome</keyword>
<name>A0AAD7YF79_MYTSE</name>
<feature type="coiled-coil region" evidence="1">
    <location>
        <begin position="573"/>
        <end position="771"/>
    </location>
</feature>
<dbReference type="InterPro" id="IPR049390">
    <property type="entry name" value="FBF1_C"/>
</dbReference>